<reference evidence="1 2" key="1">
    <citation type="journal article" date="2019" name="ACS Chem. Biol.">
        <title>Identification and Mobilization of a Cryptic Antibiotic Biosynthesis Gene Locus from a Human-Pathogenic Nocardia Isolate.</title>
        <authorList>
            <person name="Herisse M."/>
            <person name="Ishida K."/>
            <person name="Porter J.L."/>
            <person name="Howden B."/>
            <person name="Hertweck C."/>
            <person name="Stinear T.P."/>
            <person name="Pidot S.J."/>
        </authorList>
    </citation>
    <scope>NUCLEOTIDE SEQUENCE [LARGE SCALE GENOMIC DNA]</scope>
    <source>
        <strain evidence="1 2">AUSMDU00012717</strain>
    </source>
</reference>
<dbReference type="EMBL" id="CP046172">
    <property type="protein sequence ID" value="QIS08995.1"/>
    <property type="molecule type" value="Genomic_DNA"/>
</dbReference>
<protein>
    <recommendedName>
        <fullName evidence="3">AbiEi antitoxin C-terminal domain-containing protein</fullName>
    </recommendedName>
</protein>
<evidence type="ECO:0008006" key="3">
    <source>
        <dbReference type="Google" id="ProtNLM"/>
    </source>
</evidence>
<evidence type="ECO:0000313" key="1">
    <source>
        <dbReference type="EMBL" id="QIS08995.1"/>
    </source>
</evidence>
<sequence>MWEKVFYEISIAAARQNGLITTAQAKRAGADDAALAHFASTGLLHELDWSVHQISASTYGMQYAFPYAAWLAVSPELFRWERPDAIEKDVVISHESACQVLELGVIRTTGTRMTSATERIPPRAVLIDVAPLTPDDVMIHHGVPVTTPHRTILDLVAERATREDIGRVVADAVRRDMVDLRILFEDLLTMAEVYGLPTGGVHFLDYFLPEVRPESLSPQNLRTYAELRYPERIAEIRPEVDRILGRFQPAYDPAERRDNRIGARIAAEIVALLR</sequence>
<keyword evidence="2" id="KW-1185">Reference proteome</keyword>
<dbReference type="RefSeq" id="WP_167472162.1">
    <property type="nucleotide sequence ID" value="NZ_CP046172.1"/>
</dbReference>
<dbReference type="KEGG" id="nah:F5544_05415"/>
<dbReference type="Proteomes" id="UP000503540">
    <property type="component" value="Chromosome"/>
</dbReference>
<organism evidence="1 2">
    <name type="scientific">Nocardia arthritidis</name>
    <dbReference type="NCBI Taxonomy" id="228602"/>
    <lineage>
        <taxon>Bacteria</taxon>
        <taxon>Bacillati</taxon>
        <taxon>Actinomycetota</taxon>
        <taxon>Actinomycetes</taxon>
        <taxon>Mycobacteriales</taxon>
        <taxon>Nocardiaceae</taxon>
        <taxon>Nocardia</taxon>
    </lineage>
</organism>
<evidence type="ECO:0000313" key="2">
    <source>
        <dbReference type="Proteomes" id="UP000503540"/>
    </source>
</evidence>
<name>A0A6G9Y6W7_9NOCA</name>
<dbReference type="AlphaFoldDB" id="A0A6G9Y6W7"/>
<accession>A0A6G9Y6W7</accession>
<proteinExistence type="predicted"/>
<gene>
    <name evidence="1" type="ORF">F5544_05415</name>
</gene>